<gene>
    <name evidence="1" type="ORF">T265_00792</name>
</gene>
<dbReference type="AlphaFoldDB" id="A0A075ABS1"/>
<dbReference type="CTD" id="20314980"/>
<accession>A0A075ABS1</accession>
<dbReference type="GeneID" id="20314980"/>
<dbReference type="RefSeq" id="XP_009162928.1">
    <property type="nucleotide sequence ID" value="XM_009164664.1"/>
</dbReference>
<evidence type="ECO:0000313" key="2">
    <source>
        <dbReference type="Proteomes" id="UP000054324"/>
    </source>
</evidence>
<proteinExistence type="predicted"/>
<evidence type="ECO:0000313" key="1">
    <source>
        <dbReference type="EMBL" id="KER33290.1"/>
    </source>
</evidence>
<sequence>MSYLNPGYDKYTHLYINFVFMRYSIESLLSVSVCTTFESSNYVMSRPVNVYTTENSSTAHDPFHPSTSGPLGGHSPKVSINHMCYSNPKCTKLN</sequence>
<dbReference type="Proteomes" id="UP000054324">
    <property type="component" value="Unassembled WGS sequence"/>
</dbReference>
<name>A0A075ABS1_OPIVI</name>
<keyword evidence="2" id="KW-1185">Reference proteome</keyword>
<dbReference type="EMBL" id="KL596626">
    <property type="protein sequence ID" value="KER33290.1"/>
    <property type="molecule type" value="Genomic_DNA"/>
</dbReference>
<dbReference type="KEGG" id="ovi:T265_00792"/>
<reference evidence="1 2" key="1">
    <citation type="submission" date="2013-11" db="EMBL/GenBank/DDBJ databases">
        <title>Opisthorchis viverrini - life in the bile duct.</title>
        <authorList>
            <person name="Young N.D."/>
            <person name="Nagarajan N."/>
            <person name="Lin S.J."/>
            <person name="Korhonen P.K."/>
            <person name="Jex A.R."/>
            <person name="Hall R.S."/>
            <person name="Safavi-Hemami H."/>
            <person name="Kaewkong W."/>
            <person name="Bertrand D."/>
            <person name="Gao S."/>
            <person name="Seet Q."/>
            <person name="Wongkham S."/>
            <person name="Teh B.T."/>
            <person name="Wongkham C."/>
            <person name="Intapan P.M."/>
            <person name="Maleewong W."/>
            <person name="Yang X."/>
            <person name="Hu M."/>
            <person name="Wang Z."/>
            <person name="Hofmann A."/>
            <person name="Sternberg P.W."/>
            <person name="Tan P."/>
            <person name="Wang J."/>
            <person name="Gasser R.B."/>
        </authorList>
    </citation>
    <scope>NUCLEOTIDE SEQUENCE [LARGE SCALE GENOMIC DNA]</scope>
</reference>
<protein>
    <submittedName>
        <fullName evidence="1">Uncharacterized protein</fullName>
    </submittedName>
</protein>
<organism evidence="1 2">
    <name type="scientific">Opisthorchis viverrini</name>
    <name type="common">Southeast Asian liver fluke</name>
    <dbReference type="NCBI Taxonomy" id="6198"/>
    <lineage>
        <taxon>Eukaryota</taxon>
        <taxon>Metazoa</taxon>
        <taxon>Spiralia</taxon>
        <taxon>Lophotrochozoa</taxon>
        <taxon>Platyhelminthes</taxon>
        <taxon>Trematoda</taxon>
        <taxon>Digenea</taxon>
        <taxon>Opisthorchiida</taxon>
        <taxon>Opisthorchiata</taxon>
        <taxon>Opisthorchiidae</taxon>
        <taxon>Opisthorchis</taxon>
    </lineage>
</organism>